<proteinExistence type="predicted"/>
<evidence type="ECO:0000313" key="3">
    <source>
        <dbReference type="EMBL" id="GIE02784.1"/>
    </source>
</evidence>
<keyword evidence="1" id="KW-0812">Transmembrane</keyword>
<keyword evidence="1" id="KW-1133">Transmembrane helix</keyword>
<feature type="transmembrane region" description="Helical" evidence="1">
    <location>
        <begin position="21"/>
        <end position="43"/>
    </location>
</feature>
<keyword evidence="4" id="KW-1185">Reference proteome</keyword>
<evidence type="ECO:0000313" key="4">
    <source>
        <dbReference type="Proteomes" id="UP000637628"/>
    </source>
</evidence>
<organism evidence="3 4">
    <name type="scientific">Paractinoplanes durhamensis</name>
    <dbReference type="NCBI Taxonomy" id="113563"/>
    <lineage>
        <taxon>Bacteria</taxon>
        <taxon>Bacillati</taxon>
        <taxon>Actinomycetota</taxon>
        <taxon>Actinomycetes</taxon>
        <taxon>Micromonosporales</taxon>
        <taxon>Micromonosporaceae</taxon>
        <taxon>Paractinoplanes</taxon>
    </lineage>
</organism>
<dbReference type="InterPro" id="IPR028087">
    <property type="entry name" value="Tad_N"/>
</dbReference>
<sequence>MFSIRRIGIWGRKRQDSDHGAVATLLAAILAGGVVFGLGAVVIDIGQLYVEREQLQSGADAASMAVALSCIRGDVCTKENQVGKAILYAKKNAGGDQQADAMVCISNTSCPSPWNTTVTCPPLPAVPAGQSVGQYAEVRTSTVTSTGSTLLPPTFAGALTGGAYTGKKVGTCARVSWGPPVTTKVFALGISLCDWKRMTGNGTVYYGPIGGLLSGLGLYTTIGLPNPTTGADYSIVKSGSTVLLGSVIPSCTTPLDTTVPRGYGWLMYQDLTAPDSSCMMNIAVDDLPRASVLALTALTCVPLLQAYAAAGKAIMVPIYDKLVPSFSPILSIAPQYHIVGFAPFVPTGYYTLLGGLVKGLGSILSGGLTQGLNDVLCIVSACITGYFTKTLVPLSRPTGFGTGQNFGATVIARTG</sequence>
<evidence type="ECO:0000259" key="2">
    <source>
        <dbReference type="Pfam" id="PF13400"/>
    </source>
</evidence>
<comment type="caution">
    <text evidence="3">The sequence shown here is derived from an EMBL/GenBank/DDBJ whole genome shotgun (WGS) entry which is preliminary data.</text>
</comment>
<keyword evidence="1" id="KW-0472">Membrane</keyword>
<name>A0ABQ3YZ20_9ACTN</name>
<reference evidence="3 4" key="1">
    <citation type="submission" date="2021-01" db="EMBL/GenBank/DDBJ databases">
        <title>Whole genome shotgun sequence of Actinoplanes durhamensis NBRC 14914.</title>
        <authorList>
            <person name="Komaki H."/>
            <person name="Tamura T."/>
        </authorList>
    </citation>
    <scope>NUCLEOTIDE SEQUENCE [LARGE SCALE GENOMIC DNA]</scope>
    <source>
        <strain evidence="3 4">NBRC 14914</strain>
    </source>
</reference>
<evidence type="ECO:0000256" key="1">
    <source>
        <dbReference type="SAM" id="Phobius"/>
    </source>
</evidence>
<dbReference type="Proteomes" id="UP000637628">
    <property type="component" value="Unassembled WGS sequence"/>
</dbReference>
<accession>A0ABQ3YZ20</accession>
<gene>
    <name evidence="3" type="ORF">Adu01nite_41340</name>
</gene>
<feature type="domain" description="Putative Flp pilus-assembly TadG-like N-terminal" evidence="2">
    <location>
        <begin position="20"/>
        <end position="67"/>
    </location>
</feature>
<protein>
    <recommendedName>
        <fullName evidence="2">Putative Flp pilus-assembly TadG-like N-terminal domain-containing protein</fullName>
    </recommendedName>
</protein>
<dbReference type="Pfam" id="PF13400">
    <property type="entry name" value="Tad"/>
    <property type="match status" value="1"/>
</dbReference>
<dbReference type="EMBL" id="BOML01000033">
    <property type="protein sequence ID" value="GIE02784.1"/>
    <property type="molecule type" value="Genomic_DNA"/>
</dbReference>